<dbReference type="PANTHER" id="PTHR11422:SF5">
    <property type="entry name" value="DIVERSE IMMUNOGLOBULIN DOMAIN-CONTAINING PROTEIN 1.1 ISOFORM X1-RELATED"/>
    <property type="match status" value="1"/>
</dbReference>
<evidence type="ECO:0000256" key="1">
    <source>
        <dbReference type="SAM" id="SignalP"/>
    </source>
</evidence>
<reference evidence="4" key="1">
    <citation type="submission" date="2025-08" db="UniProtKB">
        <authorList>
            <consortium name="RefSeq"/>
        </authorList>
    </citation>
    <scope>IDENTIFICATION</scope>
</reference>
<dbReference type="GO" id="GO:1990782">
    <property type="term" value="F:protein tyrosine kinase binding"/>
    <property type="evidence" value="ECO:0007669"/>
    <property type="project" value="TreeGrafter"/>
</dbReference>
<dbReference type="PANTHER" id="PTHR11422">
    <property type="entry name" value="T-CELL SURFACE GLYCOPROTEIN CD4"/>
    <property type="match status" value="1"/>
</dbReference>
<dbReference type="GeneID" id="103363086"/>
<dbReference type="InterPro" id="IPR003599">
    <property type="entry name" value="Ig_sub"/>
</dbReference>
<dbReference type="Gene3D" id="2.60.40.10">
    <property type="entry name" value="Immunoglobulins"/>
    <property type="match status" value="1"/>
</dbReference>
<dbReference type="GO" id="GO:0042289">
    <property type="term" value="F:MHC class II protein binding"/>
    <property type="evidence" value="ECO:0007669"/>
    <property type="project" value="TreeGrafter"/>
</dbReference>
<dbReference type="GO" id="GO:0009897">
    <property type="term" value="C:external side of plasma membrane"/>
    <property type="evidence" value="ECO:0007669"/>
    <property type="project" value="TreeGrafter"/>
</dbReference>
<evidence type="ECO:0000313" key="3">
    <source>
        <dbReference type="Proteomes" id="UP000694891"/>
    </source>
</evidence>
<dbReference type="InterPro" id="IPR013106">
    <property type="entry name" value="Ig_V-set"/>
</dbReference>
<feature type="signal peptide" evidence="1">
    <location>
        <begin position="1"/>
        <end position="24"/>
    </location>
</feature>
<evidence type="ECO:0000259" key="2">
    <source>
        <dbReference type="PROSITE" id="PS50835"/>
    </source>
</evidence>
<dbReference type="InterPro" id="IPR007110">
    <property type="entry name" value="Ig-like_dom"/>
</dbReference>
<dbReference type="AlphaFoldDB" id="A0A9Y4N7C8"/>
<dbReference type="SUPFAM" id="SSF48726">
    <property type="entry name" value="Immunoglobulin"/>
    <property type="match status" value="1"/>
</dbReference>
<dbReference type="InterPro" id="IPR013783">
    <property type="entry name" value="Ig-like_fold"/>
</dbReference>
<organism evidence="3 4">
    <name type="scientific">Stegastes partitus</name>
    <name type="common">bicolor damselfish</name>
    <dbReference type="NCBI Taxonomy" id="144197"/>
    <lineage>
        <taxon>Eukaryota</taxon>
        <taxon>Metazoa</taxon>
        <taxon>Chordata</taxon>
        <taxon>Craniata</taxon>
        <taxon>Vertebrata</taxon>
        <taxon>Euteleostomi</taxon>
        <taxon>Actinopterygii</taxon>
        <taxon>Neopterygii</taxon>
        <taxon>Teleostei</taxon>
        <taxon>Neoteleostei</taxon>
        <taxon>Acanthomorphata</taxon>
        <taxon>Ovalentaria</taxon>
        <taxon>Pomacentridae</taxon>
        <taxon>Stegastes</taxon>
    </lineage>
</organism>
<dbReference type="PROSITE" id="PS50835">
    <property type="entry name" value="IG_LIKE"/>
    <property type="match status" value="1"/>
</dbReference>
<keyword evidence="3" id="KW-1185">Reference proteome</keyword>
<name>A0A9Y4N7C8_9TELE</name>
<dbReference type="Proteomes" id="UP000694891">
    <property type="component" value="Unplaced"/>
</dbReference>
<dbReference type="SMART" id="SM00409">
    <property type="entry name" value="IG"/>
    <property type="match status" value="1"/>
</dbReference>
<dbReference type="GO" id="GO:0035723">
    <property type="term" value="P:interleukin-15-mediated signaling pathway"/>
    <property type="evidence" value="ECO:0007669"/>
    <property type="project" value="TreeGrafter"/>
</dbReference>
<feature type="non-terminal residue" evidence="4">
    <location>
        <position position="270"/>
    </location>
</feature>
<dbReference type="Pfam" id="PF07686">
    <property type="entry name" value="V-set"/>
    <property type="match status" value="1"/>
</dbReference>
<gene>
    <name evidence="4" type="primary">LOC103363086</name>
</gene>
<sequence length="270" mass="30926">MVDFRWTEMSFFLILVLQFTGARSRQLYYTVREGDEATLSCENVMDDQHNCDRTTWIFNYSKLQGSVELVVHGQMKNKIKSDRLSVTENCSLLIKNVTVEDVGRYTCRQFDNKPGGEQIGLDAVVYLSVVTLTQRKDTDYVIFSCSVTTRDRCTRTVKWLFKRRIVDKNHPYLRTSNSSCSATVTILADNFKQFTPHHKFFKCSVSGATDTEQPLTFNLRPSGEDTKTATTTANNLEVGTNTRGPTIDNNTTKPHGNESTMFYYNLFLYE</sequence>
<proteinExistence type="predicted"/>
<feature type="chain" id="PRO_5041467734" evidence="1">
    <location>
        <begin position="25"/>
        <end position="270"/>
    </location>
</feature>
<protein>
    <submittedName>
        <fullName evidence="4">Uncharacterized protein LOC103363086</fullName>
    </submittedName>
</protein>
<evidence type="ECO:0000313" key="4">
    <source>
        <dbReference type="RefSeq" id="XP_008287909.1"/>
    </source>
</evidence>
<feature type="domain" description="Ig-like" evidence="2">
    <location>
        <begin position="31"/>
        <end position="108"/>
    </location>
</feature>
<dbReference type="RefSeq" id="XP_008287909.1">
    <property type="nucleotide sequence ID" value="XM_008289687.1"/>
</dbReference>
<keyword evidence="1" id="KW-0732">Signal</keyword>
<dbReference type="GO" id="GO:0045121">
    <property type="term" value="C:membrane raft"/>
    <property type="evidence" value="ECO:0007669"/>
    <property type="project" value="TreeGrafter"/>
</dbReference>
<dbReference type="GO" id="GO:0042110">
    <property type="term" value="P:T cell activation"/>
    <property type="evidence" value="ECO:0007669"/>
    <property type="project" value="TreeGrafter"/>
</dbReference>
<dbReference type="InterPro" id="IPR036179">
    <property type="entry name" value="Ig-like_dom_sf"/>
</dbReference>
<dbReference type="GO" id="GO:0070374">
    <property type="term" value="P:positive regulation of ERK1 and ERK2 cascade"/>
    <property type="evidence" value="ECO:0007669"/>
    <property type="project" value="TreeGrafter"/>
</dbReference>
<accession>A0A9Y4N7C8</accession>